<dbReference type="STRING" id="1678841.TBC1_12855"/>
<reference evidence="5" key="1">
    <citation type="journal article" date="2015" name="Genome Announc.">
        <title>Draft Genome Sequence of Bacteroidales Strain TBC1, a Novel Isolate from a Methanogenic Wastewater Treatment System.</title>
        <authorList>
            <person name="Tourlousse D.M."/>
            <person name="Matsuura N."/>
            <person name="Sun L."/>
            <person name="Toyonaga M."/>
            <person name="Kuroda K."/>
            <person name="Ohashi A."/>
            <person name="Cruz R."/>
            <person name="Yamaguchi T."/>
            <person name="Sekiguchi Y."/>
        </authorList>
    </citation>
    <scope>NUCLEOTIDE SEQUENCE [LARGE SCALE GENOMIC DNA]</scope>
    <source>
        <strain evidence="5">TBC1</strain>
    </source>
</reference>
<organism evidence="5">
    <name type="scientific">Lentimicrobium saccharophilum</name>
    <dbReference type="NCBI Taxonomy" id="1678841"/>
    <lineage>
        <taxon>Bacteria</taxon>
        <taxon>Pseudomonadati</taxon>
        <taxon>Bacteroidota</taxon>
        <taxon>Bacteroidia</taxon>
        <taxon>Bacteroidales</taxon>
        <taxon>Lentimicrobiaceae</taxon>
        <taxon>Lentimicrobium</taxon>
    </lineage>
</organism>
<dbReference type="PANTHER" id="PTHR43179:SF12">
    <property type="entry name" value="GALACTOFURANOSYLTRANSFERASE GLFT2"/>
    <property type="match status" value="1"/>
</dbReference>
<dbReference type="EMBL" id="DF968183">
    <property type="protein sequence ID" value="GAP45039.1"/>
    <property type="molecule type" value="Genomic_DNA"/>
</dbReference>
<dbReference type="InterPro" id="IPR029044">
    <property type="entry name" value="Nucleotide-diphossugar_trans"/>
</dbReference>
<sequence length="306" mass="35103">MNEANIAVLIPVHNGLHFTSKCLKDLYHQINLLSNETKKFTIVVIDDGSTDKSQEWIKANYPETVILNGDGSLWWGGGINKGTQYAIDELKCDYVLWWNNDIHTDGDYFRNLLLIASETEENTIIGSKIYFADKPEVIWSMGGIFDTRSGRKYTIGMLQKDSEQFSRPIEADWLPGMGTLIHRSVFEKIGYVNATDFPQYHGDSDFTFRAKLAGYRILVSPLLKIWNDKSNSGLHHYNSFRLLIKSLTDIKSNNNVKKDVLFYHKYATSPVAYIALAHKYIYYIGGFFKWKILSLAGFKKRDSQLK</sequence>
<dbReference type="Gene3D" id="3.90.550.10">
    <property type="entry name" value="Spore Coat Polysaccharide Biosynthesis Protein SpsA, Chain A"/>
    <property type="match status" value="1"/>
</dbReference>
<evidence type="ECO:0000313" key="5">
    <source>
        <dbReference type="EMBL" id="GAP45039.1"/>
    </source>
</evidence>
<proteinExistence type="inferred from homology"/>
<keyword evidence="3 5" id="KW-0808">Transferase</keyword>
<evidence type="ECO:0000259" key="4">
    <source>
        <dbReference type="Pfam" id="PF00535"/>
    </source>
</evidence>
<gene>
    <name evidence="5" type="ORF">TBC1_12855</name>
</gene>
<name>A0A0S7C7K2_9BACT</name>
<dbReference type="AlphaFoldDB" id="A0A0S7C7K2"/>
<comment type="similarity">
    <text evidence="1">Belongs to the glycosyltransferase 2 family.</text>
</comment>
<feature type="domain" description="Glycosyltransferase 2-like" evidence="4">
    <location>
        <begin position="8"/>
        <end position="190"/>
    </location>
</feature>
<evidence type="ECO:0000256" key="2">
    <source>
        <dbReference type="ARBA" id="ARBA00022676"/>
    </source>
</evidence>
<dbReference type="OrthoDB" id="9771846at2"/>
<protein>
    <submittedName>
        <fullName evidence="5">Glycosyltransferase, GT2 family</fullName>
    </submittedName>
</protein>
<dbReference type="RefSeq" id="WP_062045091.1">
    <property type="nucleotide sequence ID" value="NZ_DF968183.1"/>
</dbReference>
<evidence type="ECO:0000256" key="1">
    <source>
        <dbReference type="ARBA" id="ARBA00006739"/>
    </source>
</evidence>
<evidence type="ECO:0000256" key="3">
    <source>
        <dbReference type="ARBA" id="ARBA00022679"/>
    </source>
</evidence>
<dbReference type="Pfam" id="PF00535">
    <property type="entry name" value="Glycos_transf_2"/>
    <property type="match status" value="1"/>
</dbReference>
<dbReference type="GO" id="GO:0016757">
    <property type="term" value="F:glycosyltransferase activity"/>
    <property type="evidence" value="ECO:0007669"/>
    <property type="project" value="UniProtKB-KW"/>
</dbReference>
<keyword evidence="6" id="KW-1185">Reference proteome</keyword>
<keyword evidence="2" id="KW-0328">Glycosyltransferase</keyword>
<dbReference type="Proteomes" id="UP000053091">
    <property type="component" value="Unassembled WGS sequence"/>
</dbReference>
<dbReference type="SUPFAM" id="SSF53448">
    <property type="entry name" value="Nucleotide-diphospho-sugar transferases"/>
    <property type="match status" value="1"/>
</dbReference>
<dbReference type="InterPro" id="IPR001173">
    <property type="entry name" value="Glyco_trans_2-like"/>
</dbReference>
<accession>A0A0S7C7K2</accession>
<dbReference type="PANTHER" id="PTHR43179">
    <property type="entry name" value="RHAMNOSYLTRANSFERASE WBBL"/>
    <property type="match status" value="1"/>
</dbReference>
<evidence type="ECO:0000313" key="6">
    <source>
        <dbReference type="Proteomes" id="UP000053091"/>
    </source>
</evidence>